<sequence>MRKRTKQLVSVIAAAGLIGVTLTGCASDSSASNASASGGTSGASSDIEKAALATYVPFGQKDKYYMFASGGHSGQVYVVGVPSMRRIRTIPVFTPDPGSGYGFDDKTKAMLDGFHWGDVHHPALSETNGKYDGRWLFVNDNANNRAAMIDLKTFTTEQVTKPIPNISGPHCAAFVTPNSEYFMMPTRFSVPPNFKYSPLTDYDKKYSGMMAAMKIDPKTGHMNLGWELQLPPWDYDLSDEGKGPSNGWAFITTYNTEEATTNLEVNASQKDRDYTVMVNWKAAAKAAADPKNTYELNGAKVLDPTKVPGLIYLLPTPKSPHGVDVSPDGKYIVASGKLSPTVTVFSFDKIQKAIDNKDFAGMDHGLPILKFNDIKEAEVNVGLGPLHTQFDGKGYAYTTLFIDSAIVKWKLGDWKVVDKIGVNYAPGHSAASMGDSAVPDGKYLVSLNKIAKDDFLPVGPSHPVAMQLIDISGPKMKLLYTAPIDEEPHYAQIAPADLFHPINVYPKDTSNPAAIYNPKQAKVVRNGNKVEIWMTAIRSHFTPDNIQVNEGDQVTIHLTNLDRDESIAHGFAIESYDINEIVEPGQTKTFTFTAKKAGVYPFYCTNFCSALHQEMQGYLLVKPSQQ</sequence>
<dbReference type="EMBL" id="CP089291">
    <property type="protein sequence ID" value="UOF92060.1"/>
    <property type="molecule type" value="Genomic_DNA"/>
</dbReference>
<dbReference type="InterPro" id="IPR034205">
    <property type="entry name" value="N2OR_C"/>
</dbReference>
<evidence type="ECO:0000313" key="8">
    <source>
        <dbReference type="Proteomes" id="UP000830167"/>
    </source>
</evidence>
<dbReference type="CDD" id="cd04223">
    <property type="entry name" value="N2OR_C"/>
    <property type="match status" value="1"/>
</dbReference>
<proteinExistence type="predicted"/>
<evidence type="ECO:0000256" key="1">
    <source>
        <dbReference type="ARBA" id="ARBA00004418"/>
    </source>
</evidence>
<gene>
    <name evidence="7" type="primary">nosZ</name>
    <name evidence="7" type="ORF">LSG31_07465</name>
</gene>
<dbReference type="PANTHER" id="PTHR42838:SF2">
    <property type="entry name" value="NITROUS-OXIDE REDUCTASE"/>
    <property type="match status" value="1"/>
</dbReference>
<keyword evidence="4" id="KW-0186">Copper</keyword>
<keyword evidence="3" id="KW-0574">Periplasm</keyword>
<feature type="chain" id="PRO_5047036444" evidence="5">
    <location>
        <begin position="27"/>
        <end position="626"/>
    </location>
</feature>
<dbReference type="Gene3D" id="2.60.40.420">
    <property type="entry name" value="Cupredoxins - blue copper proteins"/>
    <property type="match status" value="1"/>
</dbReference>
<evidence type="ECO:0000256" key="2">
    <source>
        <dbReference type="ARBA" id="ARBA00022723"/>
    </source>
</evidence>
<dbReference type="Gene3D" id="2.130.10.10">
    <property type="entry name" value="YVTN repeat-like/Quinoprotein amine dehydrogenase"/>
    <property type="match status" value="1"/>
</dbReference>
<evidence type="ECO:0000256" key="5">
    <source>
        <dbReference type="SAM" id="SignalP"/>
    </source>
</evidence>
<dbReference type="InterPro" id="IPR051403">
    <property type="entry name" value="NosZ/Cyto_c_oxidase_sub2"/>
</dbReference>
<dbReference type="InterPro" id="IPR015943">
    <property type="entry name" value="WD40/YVTN_repeat-like_dom_sf"/>
</dbReference>
<dbReference type="InterPro" id="IPR041114">
    <property type="entry name" value="Nos_propeller"/>
</dbReference>
<dbReference type="NCBIfam" id="TIGR04246">
    <property type="entry name" value="nitrous_NosZ_Gp"/>
    <property type="match status" value="1"/>
</dbReference>
<name>A0ABY4CNN7_9BACL</name>
<keyword evidence="2" id="KW-0479">Metal-binding</keyword>
<dbReference type="InterPro" id="IPR028096">
    <property type="entry name" value="EfeO_Cupredoxin"/>
</dbReference>
<dbReference type="SUPFAM" id="SSF49503">
    <property type="entry name" value="Cupredoxins"/>
    <property type="match status" value="1"/>
</dbReference>
<organism evidence="7 8">
    <name type="scientific">Fodinisporobacter ferrooxydans</name>
    <dbReference type="NCBI Taxonomy" id="2901836"/>
    <lineage>
        <taxon>Bacteria</taxon>
        <taxon>Bacillati</taxon>
        <taxon>Bacillota</taxon>
        <taxon>Bacilli</taxon>
        <taxon>Bacillales</taxon>
        <taxon>Alicyclobacillaceae</taxon>
        <taxon>Fodinisporobacter</taxon>
    </lineage>
</organism>
<dbReference type="PROSITE" id="PS50857">
    <property type="entry name" value="COX2_CUA"/>
    <property type="match status" value="1"/>
</dbReference>
<dbReference type="EC" id="1.7.2.4" evidence="7"/>
<dbReference type="SUPFAM" id="SSF50974">
    <property type="entry name" value="Nitrous oxide reductase, N-terminal domain"/>
    <property type="match status" value="1"/>
</dbReference>
<reference evidence="7" key="1">
    <citation type="submission" date="2021-12" db="EMBL/GenBank/DDBJ databases">
        <title>Alicyclobacillaceae gen. nov., sp. nov., isolated from chalcocite enrichment system.</title>
        <authorList>
            <person name="Jiang Z."/>
        </authorList>
    </citation>
    <scope>NUCLEOTIDE SEQUENCE</scope>
    <source>
        <strain evidence="7">MYW30-H2</strain>
    </source>
</reference>
<evidence type="ECO:0000256" key="4">
    <source>
        <dbReference type="ARBA" id="ARBA00023008"/>
    </source>
</evidence>
<comment type="subcellular location">
    <subcellularLocation>
        <location evidence="1">Periplasm</location>
    </subcellularLocation>
</comment>
<keyword evidence="5" id="KW-0732">Signal</keyword>
<dbReference type="InterPro" id="IPR002429">
    <property type="entry name" value="CcO_II-like_C"/>
</dbReference>
<dbReference type="InterPro" id="IPR026468">
    <property type="entry name" value="Nitrous_oxide_Rdtase_Sec-dep"/>
</dbReference>
<dbReference type="InterPro" id="IPR011045">
    <property type="entry name" value="N2O_reductase_N"/>
</dbReference>
<feature type="domain" description="Cytochrome oxidase subunit II copper A binding" evidence="6">
    <location>
        <begin position="519"/>
        <end position="626"/>
    </location>
</feature>
<dbReference type="GO" id="GO:0050304">
    <property type="term" value="F:nitrous-oxide reductase activity"/>
    <property type="evidence" value="ECO:0007669"/>
    <property type="project" value="UniProtKB-EC"/>
</dbReference>
<feature type="signal peptide" evidence="5">
    <location>
        <begin position="1"/>
        <end position="26"/>
    </location>
</feature>
<accession>A0ABY4CNN7</accession>
<evidence type="ECO:0000259" key="6">
    <source>
        <dbReference type="PROSITE" id="PS50857"/>
    </source>
</evidence>
<evidence type="ECO:0000256" key="3">
    <source>
        <dbReference type="ARBA" id="ARBA00022764"/>
    </source>
</evidence>
<dbReference type="RefSeq" id="WP_347438743.1">
    <property type="nucleotide sequence ID" value="NZ_CP089291.1"/>
</dbReference>
<protein>
    <submittedName>
        <fullName evidence="7">Sec-dependent nitrous-oxide reductase</fullName>
        <ecNumber evidence="7">1.7.2.4</ecNumber>
    </submittedName>
</protein>
<dbReference type="Pfam" id="PF13473">
    <property type="entry name" value="Cupredoxin_1"/>
    <property type="match status" value="1"/>
</dbReference>
<keyword evidence="7" id="KW-0560">Oxidoreductase</keyword>
<dbReference type="Pfam" id="PF18764">
    <property type="entry name" value="nos_propeller"/>
    <property type="match status" value="1"/>
</dbReference>
<evidence type="ECO:0000313" key="7">
    <source>
        <dbReference type="EMBL" id="UOF92060.1"/>
    </source>
</evidence>
<dbReference type="PROSITE" id="PS51257">
    <property type="entry name" value="PROKAR_LIPOPROTEIN"/>
    <property type="match status" value="1"/>
</dbReference>
<dbReference type="PANTHER" id="PTHR42838">
    <property type="entry name" value="CYTOCHROME C OXIDASE SUBUNIT II"/>
    <property type="match status" value="1"/>
</dbReference>
<dbReference type="InterPro" id="IPR008972">
    <property type="entry name" value="Cupredoxin"/>
</dbReference>
<keyword evidence="8" id="KW-1185">Reference proteome</keyword>
<dbReference type="Proteomes" id="UP000830167">
    <property type="component" value="Chromosome"/>
</dbReference>